<organism evidence="1">
    <name type="scientific">viral metagenome</name>
    <dbReference type="NCBI Taxonomy" id="1070528"/>
    <lineage>
        <taxon>unclassified sequences</taxon>
        <taxon>metagenomes</taxon>
        <taxon>organismal metagenomes</taxon>
    </lineage>
</organism>
<protein>
    <submittedName>
        <fullName evidence="1">Uncharacterized protein</fullName>
    </submittedName>
</protein>
<dbReference type="SUPFAM" id="SSF52540">
    <property type="entry name" value="P-loop containing nucleoside triphosphate hydrolases"/>
    <property type="match status" value="1"/>
</dbReference>
<name>A0A6C0F669_9ZZZZ</name>
<evidence type="ECO:0000313" key="1">
    <source>
        <dbReference type="EMBL" id="QHT36644.1"/>
    </source>
</evidence>
<proteinExistence type="predicted"/>
<accession>A0A6C0F669</accession>
<dbReference type="EMBL" id="MN738786">
    <property type="protein sequence ID" value="QHT36644.1"/>
    <property type="molecule type" value="Genomic_DNA"/>
</dbReference>
<sequence>MKLAICGKMCSGKSTLAKMICEIDSRYKIYSFGKKVKHVASDLFDMDPLHKDRTLLTSIGTKMRDIDPDVWVNYVIKETQDQTHCIIDDLRYQNEYDALITNGWSVIQLLIRPEVQEYRLRLFYPDTFEDHLRNRQHESEKSQFKWKINHFPRLVFHDSSSIEYVNDVLRSYIQKNDPSFVKKQVSEDES</sequence>
<dbReference type="Gene3D" id="3.40.50.300">
    <property type="entry name" value="P-loop containing nucleotide triphosphate hydrolases"/>
    <property type="match status" value="1"/>
</dbReference>
<dbReference type="AlphaFoldDB" id="A0A6C0F669"/>
<dbReference type="InterPro" id="IPR027417">
    <property type="entry name" value="P-loop_NTPase"/>
</dbReference>
<reference evidence="1" key="1">
    <citation type="journal article" date="2020" name="Nature">
        <title>Giant virus diversity and host interactions through global metagenomics.</title>
        <authorList>
            <person name="Schulz F."/>
            <person name="Roux S."/>
            <person name="Paez-Espino D."/>
            <person name="Jungbluth S."/>
            <person name="Walsh D.A."/>
            <person name="Denef V.J."/>
            <person name="McMahon K.D."/>
            <person name="Konstantinidis K.T."/>
            <person name="Eloe-Fadrosh E.A."/>
            <person name="Kyrpides N.C."/>
            <person name="Woyke T."/>
        </authorList>
    </citation>
    <scope>NUCLEOTIDE SEQUENCE</scope>
    <source>
        <strain evidence="1">GVMAG-S-ERX555967-130</strain>
    </source>
</reference>